<protein>
    <submittedName>
        <fullName evidence="2">Carboxypeptidase regulatory-like domain-containing protein</fullName>
    </submittedName>
</protein>
<proteinExistence type="predicted"/>
<dbReference type="GO" id="GO:0004180">
    <property type="term" value="F:carboxypeptidase activity"/>
    <property type="evidence" value="ECO:0007669"/>
    <property type="project" value="UniProtKB-KW"/>
</dbReference>
<organism evidence="2 3">
    <name type="scientific">Flammeovirga agarivorans</name>
    <dbReference type="NCBI Taxonomy" id="2726742"/>
    <lineage>
        <taxon>Bacteria</taxon>
        <taxon>Pseudomonadati</taxon>
        <taxon>Bacteroidota</taxon>
        <taxon>Cytophagia</taxon>
        <taxon>Cytophagales</taxon>
        <taxon>Flammeovirgaceae</taxon>
        <taxon>Flammeovirga</taxon>
    </lineage>
</organism>
<gene>
    <name evidence="2" type="ORF">HGP29_20295</name>
</gene>
<dbReference type="SUPFAM" id="SSF56935">
    <property type="entry name" value="Porins"/>
    <property type="match status" value="1"/>
</dbReference>
<sequence>MKGFFLANFLLLFTSTLSFSQTIISGNVRDSNGKPLEGVTVLAYKMQDDYLLSNDITDTAGGFTLDVSTKVDSVRVLLQMIGFKSQTLLLPNIDHSSEFTLSKSGTDFDKEIIQEKKLTKFQEVLEQNIPQQEIPRINTDLGYNYPGVSISPKGTLHYYGQELTNYTITLEPVLSLENDSLLSITDSFSSIETNKSNSIDAKDKSTKEFTTEMIMSGGVPFLWDIMLQPTIQKENFRSTNTFHSSNSGKNDIKKLQKVDLRNLFKYGSIESVPLFISGQDEVNSKMLSNDFINTQETHSFQSNSLFEKGNSTFQVNLSGYTDQRSQAIQNEDMYFAHSDTIHFSDKCQSNFKNNYVAAQLGYQFVDDIKKINNKIYFKYLDHQEQSIIDWNNQEVQQDHNSHFYTVGNQLDVLYSLKEDSWLSFNSFIEYQHQPEDLFVNGGPLQDVRLFWDDQQYDQKVETTTSKAYVSSAYKKQWNNIALETKMDLSYSHQKLSSSLGLREQVSRSDTYVNDIESNSFIPSIRPEFSFKKGRFLLTATPQFAYQFQELNNSITTESDHVAKLTFEPATKFHYKSDRFFVELYHRRDVEFNSLPDIYSGYILTDYRTFLQKNLPLLSNTVNNYHAQINTFLELLMLDLTVNYNYETVKRNWISSIEVQEDGLNGVSYIVFDENLKDNQSIQAILGWDISSLHTKINGSYTFGQLSEDIMVTKVLSNNLGEYQRANASINLSMSDRLNLIANYQYFTQRNSFQFNQLASITESSVGATLEYTTPKHHFNWENNYLENSALADGIIMMNMNYDYTFTSKKVRIGIEIQNLLDEKSFATNEMMFYQTTNTYFQLRGRQVLGSIRWML</sequence>
<feature type="signal peptide" evidence="1">
    <location>
        <begin position="1"/>
        <end position="20"/>
    </location>
</feature>
<dbReference type="Proteomes" id="UP000585050">
    <property type="component" value="Unassembled WGS sequence"/>
</dbReference>
<feature type="chain" id="PRO_5031300766" evidence="1">
    <location>
        <begin position="21"/>
        <end position="855"/>
    </location>
</feature>
<comment type="caution">
    <text evidence="2">The sequence shown here is derived from an EMBL/GenBank/DDBJ whole genome shotgun (WGS) entry which is preliminary data.</text>
</comment>
<evidence type="ECO:0000313" key="2">
    <source>
        <dbReference type="EMBL" id="NLR93550.1"/>
    </source>
</evidence>
<dbReference type="RefSeq" id="WP_168884266.1">
    <property type="nucleotide sequence ID" value="NZ_JABAIL010000007.1"/>
</dbReference>
<reference evidence="2 3" key="1">
    <citation type="submission" date="2020-04" db="EMBL/GenBank/DDBJ databases">
        <title>Flammeovirga sp. SR4, a novel species isolated from seawater.</title>
        <authorList>
            <person name="Wang X."/>
        </authorList>
    </citation>
    <scope>NUCLEOTIDE SEQUENCE [LARGE SCALE GENOMIC DNA]</scope>
    <source>
        <strain evidence="2 3">SR4</strain>
    </source>
</reference>
<name>A0A7X8SNT2_9BACT</name>
<dbReference type="SUPFAM" id="SSF49464">
    <property type="entry name" value="Carboxypeptidase regulatory domain-like"/>
    <property type="match status" value="1"/>
</dbReference>
<keyword evidence="2" id="KW-0378">Hydrolase</keyword>
<keyword evidence="3" id="KW-1185">Reference proteome</keyword>
<evidence type="ECO:0000313" key="3">
    <source>
        <dbReference type="Proteomes" id="UP000585050"/>
    </source>
</evidence>
<evidence type="ECO:0000256" key="1">
    <source>
        <dbReference type="SAM" id="SignalP"/>
    </source>
</evidence>
<dbReference type="InterPro" id="IPR008969">
    <property type="entry name" value="CarboxyPept-like_regulatory"/>
</dbReference>
<accession>A0A7X8SNT2</accession>
<keyword evidence="2" id="KW-0645">Protease</keyword>
<dbReference type="AlphaFoldDB" id="A0A7X8SNT2"/>
<dbReference type="EMBL" id="JABAIL010000007">
    <property type="protein sequence ID" value="NLR93550.1"/>
    <property type="molecule type" value="Genomic_DNA"/>
</dbReference>
<keyword evidence="1" id="KW-0732">Signal</keyword>
<keyword evidence="2" id="KW-0121">Carboxypeptidase</keyword>